<evidence type="ECO:0000313" key="2">
    <source>
        <dbReference type="Proteomes" id="UP000768646"/>
    </source>
</evidence>
<keyword evidence="2" id="KW-1185">Reference proteome</keyword>
<accession>A0ACB7CE16</accession>
<sequence length="196" mass="23021">MYINNNNDIYLVDTFLLKISRNSVNIAVSKFKSWEDFFKQINGINIRTRKQEEELCKLPMMKKVQTIFDTCLKIDLESFCVYKIFCFLYKIFFCYINEFLNFVRYKILLKNICLLSIIKNVNIGHSYVKPVLKVLFMSCGQQIISSGSDGLVKLWTIKTNECVTTLDNHTDSKQIQLNLSEQDELFHSGKKIEHKD</sequence>
<evidence type="ECO:0000313" key="1">
    <source>
        <dbReference type="EMBL" id="KAG4305198.1"/>
    </source>
</evidence>
<proteinExistence type="predicted"/>
<comment type="caution">
    <text evidence="1">The sequence shown here is derived from an EMBL/GenBank/DDBJ whole genome shotgun (WGS) entry which is preliminary data.</text>
</comment>
<gene>
    <name evidence="1" type="ORF">PORY_001368</name>
</gene>
<dbReference type="Proteomes" id="UP000768646">
    <property type="component" value="Unassembled WGS sequence"/>
</dbReference>
<name>A0ACB7CE16_9ASCO</name>
<organism evidence="1 2">
    <name type="scientific">Pneumocystis oryctolagi</name>
    <dbReference type="NCBI Taxonomy" id="42067"/>
    <lineage>
        <taxon>Eukaryota</taxon>
        <taxon>Fungi</taxon>
        <taxon>Dikarya</taxon>
        <taxon>Ascomycota</taxon>
        <taxon>Taphrinomycotina</taxon>
        <taxon>Pneumocystomycetes</taxon>
        <taxon>Pneumocystaceae</taxon>
        <taxon>Pneumocystis</taxon>
    </lineage>
</organism>
<protein>
    <submittedName>
        <fullName evidence="1">Uncharacterized protein</fullName>
    </submittedName>
</protein>
<dbReference type="EMBL" id="JABTEG010000004">
    <property type="protein sequence ID" value="KAG4305198.1"/>
    <property type="molecule type" value="Genomic_DNA"/>
</dbReference>
<reference evidence="1 2" key="1">
    <citation type="journal article" date="2021" name="Commun. Biol.">
        <title>Genomic insights into the host specific adaptation of the Pneumocystis genus.</title>
        <authorList>
            <person name="Cisse O.H."/>
            <person name="Ma L."/>
            <person name="Dekker J.P."/>
            <person name="Khil P.P."/>
            <person name="Youn J.-H."/>
            <person name="Brenchley J.M."/>
            <person name="Blair R."/>
            <person name="Pahar B."/>
            <person name="Chabe M."/>
            <person name="Van Rompay K.K.A."/>
            <person name="Keesler R."/>
            <person name="Sukura A."/>
            <person name="Hirsch V."/>
            <person name="Kutty G."/>
            <person name="Liu Y."/>
            <person name="Peng L."/>
            <person name="Chen J."/>
            <person name="Song J."/>
            <person name="Weissenbacher-Lang C."/>
            <person name="Xu J."/>
            <person name="Upham N.S."/>
            <person name="Stajich J.E."/>
            <person name="Cuomo C.A."/>
            <person name="Cushion M.T."/>
            <person name="Kovacs J.A."/>
        </authorList>
    </citation>
    <scope>NUCLEOTIDE SEQUENCE [LARGE SCALE GENOMIC DNA]</scope>
    <source>
        <strain evidence="1 2">RABM</strain>
    </source>
</reference>